<keyword evidence="2" id="KW-0238">DNA-binding</keyword>
<keyword evidence="3" id="KW-0804">Transcription</keyword>
<comment type="caution">
    <text evidence="4">The sequence shown here is derived from an EMBL/GenBank/DDBJ whole genome shotgun (WGS) entry which is preliminary data.</text>
</comment>
<keyword evidence="5" id="KW-1185">Reference proteome</keyword>
<evidence type="ECO:0000313" key="5">
    <source>
        <dbReference type="Proteomes" id="UP001055712"/>
    </source>
</evidence>
<dbReference type="AlphaFoldDB" id="A0A9D4YYP8"/>
<dbReference type="InterPro" id="IPR012295">
    <property type="entry name" value="TBP_dom_sf"/>
</dbReference>
<name>A0A9D4YYP8_CHLVU</name>
<evidence type="ECO:0008006" key="6">
    <source>
        <dbReference type="Google" id="ProtNLM"/>
    </source>
</evidence>
<organism evidence="4 5">
    <name type="scientific">Chlorella vulgaris</name>
    <name type="common">Green alga</name>
    <dbReference type="NCBI Taxonomy" id="3077"/>
    <lineage>
        <taxon>Eukaryota</taxon>
        <taxon>Viridiplantae</taxon>
        <taxon>Chlorophyta</taxon>
        <taxon>core chlorophytes</taxon>
        <taxon>Trebouxiophyceae</taxon>
        <taxon>Chlorellales</taxon>
        <taxon>Chlorellaceae</taxon>
        <taxon>Chlorella clade</taxon>
        <taxon>Chlorella</taxon>
    </lineage>
</organism>
<dbReference type="Pfam" id="PF00352">
    <property type="entry name" value="TBP"/>
    <property type="match status" value="1"/>
</dbReference>
<dbReference type="Proteomes" id="UP001055712">
    <property type="component" value="Unassembled WGS sequence"/>
</dbReference>
<protein>
    <recommendedName>
        <fullName evidence="6">TATA-box-binding protein</fullName>
    </recommendedName>
</protein>
<dbReference type="Gene3D" id="3.30.310.10">
    <property type="entry name" value="TATA-Binding Protein"/>
    <property type="match status" value="1"/>
</dbReference>
<accession>A0A9D4YYP8</accession>
<sequence>MTISGKLNLPRVCRVQLGVAVEWTNNSKMKMGGIPGHRAFNNQTTVTVESKSVKIFHNGSVHVAGCKSARDFQRALGIVCESLNQAGIVPPPGSGSVEVRLIAVNIDMINISFSVSCHLGLVDLLQHALRLGWVAYYDADVYPGLKIKIPTHCGDRPVTALMFKSGRIILAGAKSPQASRAAHEALLSLIRHHRENPTGPLASLGSTGTMNG</sequence>
<evidence type="ECO:0000256" key="2">
    <source>
        <dbReference type="ARBA" id="ARBA00023125"/>
    </source>
</evidence>
<evidence type="ECO:0000256" key="1">
    <source>
        <dbReference type="ARBA" id="ARBA00005560"/>
    </source>
</evidence>
<evidence type="ECO:0000256" key="3">
    <source>
        <dbReference type="ARBA" id="ARBA00023163"/>
    </source>
</evidence>
<dbReference type="GO" id="GO:0003677">
    <property type="term" value="F:DNA binding"/>
    <property type="evidence" value="ECO:0007669"/>
    <property type="project" value="UniProtKB-KW"/>
</dbReference>
<dbReference type="SUPFAM" id="SSF55945">
    <property type="entry name" value="TATA-box binding protein-like"/>
    <property type="match status" value="2"/>
</dbReference>
<comment type="similarity">
    <text evidence="1">Belongs to the TBP family.</text>
</comment>
<dbReference type="EMBL" id="SIDB01000005">
    <property type="protein sequence ID" value="KAI3432537.1"/>
    <property type="molecule type" value="Genomic_DNA"/>
</dbReference>
<reference evidence="4" key="2">
    <citation type="submission" date="2020-11" db="EMBL/GenBank/DDBJ databases">
        <authorList>
            <person name="Cecchin M."/>
            <person name="Marcolungo L."/>
            <person name="Rossato M."/>
            <person name="Girolomoni L."/>
            <person name="Cosentino E."/>
            <person name="Cuine S."/>
            <person name="Li-Beisson Y."/>
            <person name="Delledonne M."/>
            <person name="Ballottari M."/>
        </authorList>
    </citation>
    <scope>NUCLEOTIDE SEQUENCE</scope>
    <source>
        <strain evidence="4">211/11P</strain>
        <tissue evidence="4">Whole cell</tissue>
    </source>
</reference>
<reference evidence="4" key="1">
    <citation type="journal article" date="2019" name="Plant J.">
        <title>Chlorella vulgaris genome assembly and annotation reveals the molecular basis for metabolic acclimation to high light conditions.</title>
        <authorList>
            <person name="Cecchin M."/>
            <person name="Marcolungo L."/>
            <person name="Rossato M."/>
            <person name="Girolomoni L."/>
            <person name="Cosentino E."/>
            <person name="Cuine S."/>
            <person name="Li-Beisson Y."/>
            <person name="Delledonne M."/>
            <person name="Ballottari M."/>
        </authorList>
    </citation>
    <scope>NUCLEOTIDE SEQUENCE</scope>
    <source>
        <strain evidence="4">211/11P</strain>
    </source>
</reference>
<proteinExistence type="inferred from homology"/>
<dbReference type="GO" id="GO:0006352">
    <property type="term" value="P:DNA-templated transcription initiation"/>
    <property type="evidence" value="ECO:0007669"/>
    <property type="project" value="InterPro"/>
</dbReference>
<gene>
    <name evidence="4" type="ORF">D9Q98_004086</name>
</gene>
<dbReference type="InterPro" id="IPR000814">
    <property type="entry name" value="TBP"/>
</dbReference>
<evidence type="ECO:0000313" key="4">
    <source>
        <dbReference type="EMBL" id="KAI3432537.1"/>
    </source>
</evidence>